<keyword evidence="3" id="KW-1185">Reference proteome</keyword>
<dbReference type="InterPro" id="IPR000863">
    <property type="entry name" value="Sulfotransferase_dom"/>
</dbReference>
<feature type="domain" description="Sulfotransferase" evidence="1">
    <location>
        <begin position="107"/>
        <end position="281"/>
    </location>
</feature>
<proteinExistence type="predicted"/>
<protein>
    <recommendedName>
        <fullName evidence="1">Sulfotransferase domain-containing protein</fullName>
    </recommendedName>
</protein>
<dbReference type="InterPro" id="IPR027417">
    <property type="entry name" value="P-loop_NTPase"/>
</dbReference>
<dbReference type="Pfam" id="PF00685">
    <property type="entry name" value="Sulfotransfer_1"/>
    <property type="match status" value="1"/>
</dbReference>
<dbReference type="Gene3D" id="3.40.50.300">
    <property type="entry name" value="P-loop containing nucleotide triphosphate hydrolases"/>
    <property type="match status" value="1"/>
</dbReference>
<name>A0AAD9JZ64_9ANNE</name>
<reference evidence="2" key="1">
    <citation type="journal article" date="2023" name="Mol. Biol. Evol.">
        <title>Third-Generation Sequencing Reveals the Adaptive Role of the Epigenome in Three Deep-Sea Polychaetes.</title>
        <authorList>
            <person name="Perez M."/>
            <person name="Aroh O."/>
            <person name="Sun Y."/>
            <person name="Lan Y."/>
            <person name="Juniper S.K."/>
            <person name="Young C.R."/>
            <person name="Angers B."/>
            <person name="Qian P.Y."/>
        </authorList>
    </citation>
    <scope>NUCLEOTIDE SEQUENCE</scope>
    <source>
        <strain evidence="2">P08H-3</strain>
    </source>
</reference>
<dbReference type="InterPro" id="IPR051135">
    <property type="entry name" value="Gal/GlcNAc/GalNAc_ST"/>
</dbReference>
<dbReference type="PANTHER" id="PTHR10704">
    <property type="entry name" value="CARBOHYDRATE SULFOTRANSFERASE"/>
    <property type="match status" value="1"/>
</dbReference>
<dbReference type="EMBL" id="JAODUP010000107">
    <property type="protein sequence ID" value="KAK2161959.1"/>
    <property type="molecule type" value="Genomic_DNA"/>
</dbReference>
<sequence>MVSQIGRTAFKGNEAKWKMRHPSDIAQPKFDPRRRPDDFVESLRRTTSNILNCSIRDVDVEVKKHYFAVSWRKSVKFAKYRSCLLHYRIRHVKEVTVTAVERCQRHLAKECRTSDVRVIKAIRFFVDEVIPVVDHDPDTKLVYYVRDPRGILLSRWSLSKLPLAAIPFSKIDQMAAYLCAKMRRDLKTALQYREDHPDQLLIMQYETLASSPVSTLQELYRFVGVGVPSDLIDWIQYATQAAKSDGMVGSIRKNGSEVSTRWQHELSPEHLRIIERHCDDVIDLIYSIPFGYR</sequence>
<organism evidence="2 3">
    <name type="scientific">Paralvinella palmiformis</name>
    <dbReference type="NCBI Taxonomy" id="53620"/>
    <lineage>
        <taxon>Eukaryota</taxon>
        <taxon>Metazoa</taxon>
        <taxon>Spiralia</taxon>
        <taxon>Lophotrochozoa</taxon>
        <taxon>Annelida</taxon>
        <taxon>Polychaeta</taxon>
        <taxon>Sedentaria</taxon>
        <taxon>Canalipalpata</taxon>
        <taxon>Terebellida</taxon>
        <taxon>Terebelliformia</taxon>
        <taxon>Alvinellidae</taxon>
        <taxon>Paralvinella</taxon>
    </lineage>
</organism>
<dbReference type="PANTHER" id="PTHR10704:SF44">
    <property type="entry name" value="LD35051P-RELATED"/>
    <property type="match status" value="1"/>
</dbReference>
<accession>A0AAD9JZ64</accession>
<dbReference type="GO" id="GO:0001517">
    <property type="term" value="F:N-acetylglucosamine 6-O-sulfotransferase activity"/>
    <property type="evidence" value="ECO:0007669"/>
    <property type="project" value="TreeGrafter"/>
</dbReference>
<comment type="caution">
    <text evidence="2">The sequence shown here is derived from an EMBL/GenBank/DDBJ whole genome shotgun (WGS) entry which is preliminary data.</text>
</comment>
<evidence type="ECO:0000313" key="3">
    <source>
        <dbReference type="Proteomes" id="UP001208570"/>
    </source>
</evidence>
<dbReference type="Proteomes" id="UP001208570">
    <property type="component" value="Unassembled WGS sequence"/>
</dbReference>
<dbReference type="SUPFAM" id="SSF52540">
    <property type="entry name" value="P-loop containing nucleoside triphosphate hydrolases"/>
    <property type="match status" value="1"/>
</dbReference>
<dbReference type="GO" id="GO:0006044">
    <property type="term" value="P:N-acetylglucosamine metabolic process"/>
    <property type="evidence" value="ECO:0007669"/>
    <property type="project" value="TreeGrafter"/>
</dbReference>
<evidence type="ECO:0000313" key="2">
    <source>
        <dbReference type="EMBL" id="KAK2161959.1"/>
    </source>
</evidence>
<evidence type="ECO:0000259" key="1">
    <source>
        <dbReference type="Pfam" id="PF00685"/>
    </source>
</evidence>
<dbReference type="AlphaFoldDB" id="A0AAD9JZ64"/>
<dbReference type="GO" id="GO:0006790">
    <property type="term" value="P:sulfur compound metabolic process"/>
    <property type="evidence" value="ECO:0007669"/>
    <property type="project" value="TreeGrafter"/>
</dbReference>
<gene>
    <name evidence="2" type="ORF">LSH36_107g08021</name>
</gene>